<dbReference type="EMBL" id="CP036434">
    <property type="protein sequence ID" value="QDV07678.1"/>
    <property type="molecule type" value="Genomic_DNA"/>
</dbReference>
<dbReference type="InterPro" id="IPR005107">
    <property type="entry name" value="CO_DH_flav_C"/>
</dbReference>
<dbReference type="SUPFAM" id="SSF56176">
    <property type="entry name" value="FAD-binding/transporter-associated domain-like"/>
    <property type="match status" value="1"/>
</dbReference>
<dbReference type="InterPro" id="IPR051312">
    <property type="entry name" value="Diverse_Substr_Oxidored"/>
</dbReference>
<dbReference type="Gene3D" id="3.30.390.50">
    <property type="entry name" value="CO dehydrogenase flavoprotein, C-terminal domain"/>
    <property type="match status" value="1"/>
</dbReference>
<dbReference type="SUPFAM" id="SSF55447">
    <property type="entry name" value="CO dehydrogenase flavoprotein C-terminal domain-like"/>
    <property type="match status" value="1"/>
</dbReference>
<evidence type="ECO:0000256" key="3">
    <source>
        <dbReference type="ARBA" id="ARBA00023002"/>
    </source>
</evidence>
<evidence type="ECO:0000259" key="4">
    <source>
        <dbReference type="PROSITE" id="PS51387"/>
    </source>
</evidence>
<dbReference type="InterPro" id="IPR016167">
    <property type="entry name" value="FAD-bd_PCMH_sub1"/>
</dbReference>
<organism evidence="5 6">
    <name type="scientific">Saltatorellus ferox</name>
    <dbReference type="NCBI Taxonomy" id="2528018"/>
    <lineage>
        <taxon>Bacteria</taxon>
        <taxon>Pseudomonadati</taxon>
        <taxon>Planctomycetota</taxon>
        <taxon>Planctomycetia</taxon>
        <taxon>Planctomycetia incertae sedis</taxon>
        <taxon>Saltatorellus</taxon>
    </lineage>
</organism>
<dbReference type="GO" id="GO:0016491">
    <property type="term" value="F:oxidoreductase activity"/>
    <property type="evidence" value="ECO:0007669"/>
    <property type="project" value="UniProtKB-KW"/>
</dbReference>
<evidence type="ECO:0000256" key="2">
    <source>
        <dbReference type="ARBA" id="ARBA00022827"/>
    </source>
</evidence>
<dbReference type="Gene3D" id="3.30.43.10">
    <property type="entry name" value="Uridine Diphospho-n-acetylenolpyruvylglucosamine Reductase, domain 2"/>
    <property type="match status" value="1"/>
</dbReference>
<dbReference type="EC" id="1.3.7.9" evidence="5"/>
<dbReference type="InterPro" id="IPR002346">
    <property type="entry name" value="Mopterin_DH_FAD-bd"/>
</dbReference>
<dbReference type="PANTHER" id="PTHR42659">
    <property type="entry name" value="XANTHINE DEHYDROGENASE SUBUNIT C-RELATED"/>
    <property type="match status" value="1"/>
</dbReference>
<dbReference type="InterPro" id="IPR016166">
    <property type="entry name" value="FAD-bd_PCMH"/>
</dbReference>
<dbReference type="PROSITE" id="PS51387">
    <property type="entry name" value="FAD_PCMH"/>
    <property type="match status" value="1"/>
</dbReference>
<dbReference type="InterPro" id="IPR036318">
    <property type="entry name" value="FAD-bd_PCMH-like_sf"/>
</dbReference>
<dbReference type="Pfam" id="PF00941">
    <property type="entry name" value="FAD_binding_5"/>
    <property type="match status" value="1"/>
</dbReference>
<keyword evidence="3 5" id="KW-0560">Oxidoreductase</keyword>
<sequence length="340" mass="36520">MLRLPKFRLEEPTDVAGAVALMSEHGEDAMIVAGGTDLYPNMKHGLFEPKVVVSLGRIAEMRGIEALADGGLRIGATTTLAEMAQSALVQERAPALAQAASLVAGPQLRTMGTAGGNVMLDTRCQWYNQTHFWRKSLGYCLKKDGTVCHVVAGGRKCVAAASNDTAPTLMTLNASATFANDEGSRDVKIDEMWKADGIWNKEPGRGEILTSLHIPAQSKGHRGAYGKLRDRGSIDYPLFGCAVRLDLDSEGVVEDADVVCVALVARPLRIKKVAETLRGKKVGTESFAEAAKEAADLADTQAKPMDNIPGESLYRRQMVPVYVRRTLQAAAEGKGPVHHV</sequence>
<dbReference type="Pfam" id="PF03450">
    <property type="entry name" value="CO_deh_flav_C"/>
    <property type="match status" value="1"/>
</dbReference>
<protein>
    <submittedName>
        <fullName evidence="5">4-hydroxybenzoyl-CoA reductase subunit beta</fullName>
        <ecNumber evidence="5">1.3.7.9</ecNumber>
    </submittedName>
</protein>
<dbReference type="PANTHER" id="PTHR42659:SF2">
    <property type="entry name" value="XANTHINE DEHYDROGENASE SUBUNIT C-RELATED"/>
    <property type="match status" value="1"/>
</dbReference>
<dbReference type="InterPro" id="IPR016169">
    <property type="entry name" value="FAD-bd_PCMH_sub2"/>
</dbReference>
<evidence type="ECO:0000313" key="6">
    <source>
        <dbReference type="Proteomes" id="UP000320390"/>
    </source>
</evidence>
<reference evidence="5 6" key="1">
    <citation type="submission" date="2019-02" db="EMBL/GenBank/DDBJ databases">
        <title>Deep-cultivation of Planctomycetes and their phenomic and genomic characterization uncovers novel biology.</title>
        <authorList>
            <person name="Wiegand S."/>
            <person name="Jogler M."/>
            <person name="Boedeker C."/>
            <person name="Pinto D."/>
            <person name="Vollmers J."/>
            <person name="Rivas-Marin E."/>
            <person name="Kohn T."/>
            <person name="Peeters S.H."/>
            <person name="Heuer A."/>
            <person name="Rast P."/>
            <person name="Oberbeckmann S."/>
            <person name="Bunk B."/>
            <person name="Jeske O."/>
            <person name="Meyerdierks A."/>
            <person name="Storesund J.E."/>
            <person name="Kallscheuer N."/>
            <person name="Luecker S."/>
            <person name="Lage O.M."/>
            <person name="Pohl T."/>
            <person name="Merkel B.J."/>
            <person name="Hornburger P."/>
            <person name="Mueller R.-W."/>
            <person name="Bruemmer F."/>
            <person name="Labrenz M."/>
            <person name="Spormann A.M."/>
            <person name="Op den Camp H."/>
            <person name="Overmann J."/>
            <person name="Amann R."/>
            <person name="Jetten M.S.M."/>
            <person name="Mascher T."/>
            <person name="Medema M.H."/>
            <person name="Devos D.P."/>
            <person name="Kaster A.-K."/>
            <person name="Ovreas L."/>
            <person name="Rohde M."/>
            <person name="Galperin M.Y."/>
            <person name="Jogler C."/>
        </authorList>
    </citation>
    <scope>NUCLEOTIDE SEQUENCE [LARGE SCALE GENOMIC DNA]</scope>
    <source>
        <strain evidence="5 6">Poly30</strain>
    </source>
</reference>
<dbReference type="AlphaFoldDB" id="A0A518EUF0"/>
<feature type="domain" description="FAD-binding PCMH-type" evidence="4">
    <location>
        <begin position="2"/>
        <end position="219"/>
    </location>
</feature>
<keyword evidence="6" id="KW-1185">Reference proteome</keyword>
<evidence type="ECO:0000313" key="5">
    <source>
        <dbReference type="EMBL" id="QDV07678.1"/>
    </source>
</evidence>
<dbReference type="GO" id="GO:0071949">
    <property type="term" value="F:FAD binding"/>
    <property type="evidence" value="ECO:0007669"/>
    <property type="project" value="InterPro"/>
</dbReference>
<evidence type="ECO:0000256" key="1">
    <source>
        <dbReference type="ARBA" id="ARBA00022630"/>
    </source>
</evidence>
<keyword evidence="2" id="KW-0274">FAD</keyword>
<dbReference type="Gene3D" id="3.30.465.10">
    <property type="match status" value="2"/>
</dbReference>
<dbReference type="RefSeq" id="WP_145198980.1">
    <property type="nucleotide sequence ID" value="NZ_CP036434.1"/>
</dbReference>
<dbReference type="InterPro" id="IPR036683">
    <property type="entry name" value="CO_DH_flav_C_dom_sf"/>
</dbReference>
<gene>
    <name evidence="5" type="primary">hcrB_2</name>
    <name evidence="5" type="ORF">Poly30_32070</name>
</gene>
<name>A0A518EUF0_9BACT</name>
<accession>A0A518EUF0</accession>
<keyword evidence="1" id="KW-0285">Flavoprotein</keyword>
<proteinExistence type="predicted"/>
<dbReference type="SMART" id="SM01092">
    <property type="entry name" value="CO_deh_flav_C"/>
    <property type="match status" value="1"/>
</dbReference>
<dbReference type="Proteomes" id="UP000320390">
    <property type="component" value="Chromosome"/>
</dbReference>
<dbReference type="OrthoDB" id="9774454at2"/>